<feature type="repeat" description="ANK" evidence="3">
    <location>
        <begin position="1736"/>
        <end position="1768"/>
    </location>
</feature>
<evidence type="ECO:0000256" key="2">
    <source>
        <dbReference type="ARBA" id="ARBA00023043"/>
    </source>
</evidence>
<evidence type="ECO:0000256" key="3">
    <source>
        <dbReference type="PROSITE-ProRule" id="PRU00023"/>
    </source>
</evidence>
<dbReference type="PROSITE" id="PS50088">
    <property type="entry name" value="ANK_REPEAT"/>
    <property type="match status" value="9"/>
</dbReference>
<feature type="repeat" description="ANK" evidence="3">
    <location>
        <begin position="1199"/>
        <end position="1221"/>
    </location>
</feature>
<feature type="repeat" description="ANK" evidence="3">
    <location>
        <begin position="1236"/>
        <end position="1268"/>
    </location>
</feature>
<evidence type="ECO:0000259" key="4">
    <source>
        <dbReference type="Pfam" id="PF22939"/>
    </source>
</evidence>
<dbReference type="Pfam" id="PF22939">
    <property type="entry name" value="WHD_GPIID"/>
    <property type="match status" value="1"/>
</dbReference>
<dbReference type="EMBL" id="JAPZBR010000001">
    <property type="protein sequence ID" value="KAJ5367840.1"/>
    <property type="molecule type" value="Genomic_DNA"/>
</dbReference>
<feature type="repeat" description="ANK" evidence="3">
    <location>
        <begin position="1628"/>
        <end position="1660"/>
    </location>
</feature>
<organism evidence="6 7">
    <name type="scientific">Penicillium brevicompactum</name>
    <dbReference type="NCBI Taxonomy" id="5074"/>
    <lineage>
        <taxon>Eukaryota</taxon>
        <taxon>Fungi</taxon>
        <taxon>Dikarya</taxon>
        <taxon>Ascomycota</taxon>
        <taxon>Pezizomycotina</taxon>
        <taxon>Eurotiomycetes</taxon>
        <taxon>Eurotiomycetidae</taxon>
        <taxon>Eurotiales</taxon>
        <taxon>Aspergillaceae</taxon>
        <taxon>Penicillium</taxon>
    </lineage>
</organism>
<keyword evidence="7" id="KW-1185">Reference proteome</keyword>
<dbReference type="PROSITE" id="PS50297">
    <property type="entry name" value="ANK_REP_REGION"/>
    <property type="match status" value="8"/>
</dbReference>
<feature type="repeat" description="ANK" evidence="3">
    <location>
        <begin position="851"/>
        <end position="883"/>
    </location>
</feature>
<protein>
    <recommendedName>
        <fullName evidence="8">NACHT domain-containing protein</fullName>
    </recommendedName>
</protein>
<reference evidence="6" key="1">
    <citation type="submission" date="2022-12" db="EMBL/GenBank/DDBJ databases">
        <authorList>
            <person name="Petersen C."/>
        </authorList>
    </citation>
    <scope>NUCLEOTIDE SEQUENCE</scope>
    <source>
        <strain evidence="6">IBT 35675</strain>
    </source>
</reference>
<sequence length="2013" mass="223614">MAIITDEAEDAEVGVETNQREILKNIQKLNEWLKPTDSTSPASEYRKHLNSHVKGTCEWIFETDQYRDWGTADSNSVKNLWIRGIPGSGKSVVAAHTIARLHKLEDGPVLFFFFREIIQNNRSPQSLLRDFCHKLIPSSPHLQAALKKLRNDFPAVESVPFDQLWGCLATSLKLMKRVYCVVDALDEMEVGHDKWLEDFLRLGHEFSRTVKIITTSRQVPEVEKHMHRSCVVDLRLDRLHVDQDISIFVTRQLENSNLGLTVTEIKEIKNALCEKGKGLFLYARLMIDELLLSPKNIRTRVHNLPDGLGDLYTGLLRESVTRSGTSTRLQRLILEWVTHSARPMRILELTAMVESLPDRAGLQIASNVKDAVRTACGPLLEICEDGVVQVIHHSLTEYLLGREVEHTRTTSGGHECHTVDSKAVHTMMAQTCLQYLMNGPLREWDITEEREDRSRERKSLFLKFYFLRYAIQEWQFHVLQSGNLGNDLIIHLDAFCQNSSHDYQAWNQIWIAYQDGLPSCCSVLHVAAYSGLVPLAAHLLSQGSTPDITDADKHTPLVYAIMSGQHEMVSLLLKHGAPHGTKVKHDYTSKSHIIPYACKLNKVKVVRSLVQAGVDPMTKVSIGVGSATRLTPGPLDPQGEPYYWKSTKDSTALASAIEVGSVEAVLELIRLVDLESLCPDNLVHLAAERGNDEILSALLENDTCKRSIDKHDEYGDTPLYLAARTRNAATVRILLAHGADVSILSMNRNFPPEPPTQDESTAHPLSPPSYTPLHAWGLGIPLGDSSTQDSDGMEACLDLLLNAGCDINARDHRGRTALFEWPSLHWARMSIKNFLFALLSRGAAATLLDFDGQTPLHNSLRRVYPDVAKILTEAGCGINVQRNTDGMTVLMCNASEQNSPSPAEFHKLEADFDLQDWQGNTALHHYCKTYPVGHMEDIDDWLLSSPKALHTQNYLGRTPLHELFYRELKFTRDPYDGEKCQIERFEAFQKMLNHGASLETQDGLGRSALLIALTADKNDSFEFVRELLRMGAITKAKDFEGKSAFHYAFRAFREYRRGSESERFMREVAQCLITAGADIEAIDFKGNNIFHHFVKEEPASWSDREPRAEMIIELGAPYHQANHEGRTALHAAATIEDEFRAGSDQRTWLEFLLQPSMQFDINSKDKDGVTALHLASAVSDINTLTLIQNGADLYLRDRLGRTPLHFAAIGGQSNVVGLLLETHEPNLMFINHQCSNRRSALHEASRSGSPECVSLLLNGGADLSLTDERGRTALHAAAGFKEISEAQKMEPVYHSQPASSADSRSTLQGRKRKNDFISLVSREICSSGDDARCIGEVVRLLLAAGADPNWPDKNGLRPLDVAISLGCASVVEILRDHMAEPRVQSFDYIRVSPLTMSNDQIKQIVDSTEVPEDHARFLAQLFATGNETLVEEFVRAKELKLMDKDNDNALQSGIFLLPRFGLTSMLERLLPYIGEATPSMIPFLLERATHRSLCNLAMFKLLIRKLPPVQQLLPAEKSVLVTSLITLSAGRRWWHPKALALFLEAGIVDVQSAVASHDAIQSALFSSSPSCRCKWNGETLRILLNHGADPNAVRSEPGWPSLYIAVRDGASLETVDLLLKYGASVDARDSGLVNSAIQSRNLAMVELLLKAGADVNGADDDQNIPLLQRIYCSKLGGEPRSTREAAMSLLLRHGANPLRIIKNGSTVLHKLCSAYIDHPIGPIIAMGFDIDVRDDMGSTPLMNSCERGNLAMTLELMDAGADIHAADLSGKTPLHWAAQIASGEIVTELLKRSVAVNSRSNDGFTPLTRALAAYADECTSADAITINALLEGGADPLSILPDGRTAMHCIATALMDSSNLSRQSQIELDEDEDRFTDATLLYQRFLAAGCDLNLADHNGDTPIFHYVRAPKSWNVNGISEDPCERNSNPKDYAHMFATHEIGRTNLVGDTLLHTITRREKAHCDSDDHESLLFKALVDLGIDPWQENNDGQTSLDIAATQEKTGILALFARKE</sequence>
<keyword evidence="1" id="KW-0677">Repeat</keyword>
<evidence type="ECO:0008006" key="8">
    <source>
        <dbReference type="Google" id="ProtNLM"/>
    </source>
</evidence>
<dbReference type="Pfam" id="PF24883">
    <property type="entry name" value="NPHP3_N"/>
    <property type="match status" value="1"/>
</dbReference>
<feature type="domain" description="GPI inositol-deacylase winged helix" evidence="4">
    <location>
        <begin position="326"/>
        <end position="402"/>
    </location>
</feature>
<dbReference type="InterPro" id="IPR002110">
    <property type="entry name" value="Ankyrin_rpt"/>
</dbReference>
<feature type="repeat" description="ANK" evidence="3">
    <location>
        <begin position="1597"/>
        <end position="1630"/>
    </location>
</feature>
<dbReference type="Gene3D" id="1.25.40.20">
    <property type="entry name" value="Ankyrin repeat-containing domain"/>
    <property type="match status" value="9"/>
</dbReference>
<dbReference type="Gene3D" id="3.40.50.300">
    <property type="entry name" value="P-loop containing nucleotide triphosphate hydrolases"/>
    <property type="match status" value="1"/>
</dbReference>
<dbReference type="PRINTS" id="PR01415">
    <property type="entry name" value="ANKYRIN"/>
</dbReference>
<evidence type="ECO:0000256" key="1">
    <source>
        <dbReference type="ARBA" id="ARBA00022737"/>
    </source>
</evidence>
<name>A0A9W9V651_PENBR</name>
<feature type="repeat" description="ANK" evidence="3">
    <location>
        <begin position="552"/>
        <end position="577"/>
    </location>
</feature>
<proteinExistence type="predicted"/>
<feature type="domain" description="Nephrocystin 3-like N-terminal" evidence="5">
    <location>
        <begin position="55"/>
        <end position="217"/>
    </location>
</feature>
<reference evidence="6" key="2">
    <citation type="journal article" date="2023" name="IMA Fungus">
        <title>Comparative genomic study of the Penicillium genus elucidates a diverse pangenome and 15 lateral gene transfer events.</title>
        <authorList>
            <person name="Petersen C."/>
            <person name="Sorensen T."/>
            <person name="Nielsen M.R."/>
            <person name="Sondergaard T.E."/>
            <person name="Sorensen J.L."/>
            <person name="Fitzpatrick D.A."/>
            <person name="Frisvad J.C."/>
            <person name="Nielsen K.L."/>
        </authorList>
    </citation>
    <scope>NUCLEOTIDE SEQUENCE</scope>
    <source>
        <strain evidence="6">IBT 35675</strain>
    </source>
</reference>
<dbReference type="PANTHER" id="PTHR24178:SF9">
    <property type="entry name" value="ANK_REP_REGION DOMAIN-CONTAINING PROTEIN"/>
    <property type="match status" value="1"/>
</dbReference>
<dbReference type="SUPFAM" id="SSF52540">
    <property type="entry name" value="P-loop containing nucleoside triphosphate hydrolases"/>
    <property type="match status" value="1"/>
</dbReference>
<evidence type="ECO:0000313" key="6">
    <source>
        <dbReference type="EMBL" id="KAJ5367840.1"/>
    </source>
</evidence>
<evidence type="ECO:0000259" key="5">
    <source>
        <dbReference type="Pfam" id="PF24883"/>
    </source>
</evidence>
<dbReference type="InterPro" id="IPR054471">
    <property type="entry name" value="GPIID_WHD"/>
</dbReference>
<dbReference type="Proteomes" id="UP001148299">
    <property type="component" value="Unassembled WGS sequence"/>
</dbReference>
<dbReference type="SMART" id="SM00248">
    <property type="entry name" value="ANK"/>
    <property type="match status" value="22"/>
</dbReference>
<dbReference type="SUPFAM" id="SSF48403">
    <property type="entry name" value="Ankyrin repeat"/>
    <property type="match status" value="6"/>
</dbReference>
<feature type="repeat" description="ANK" evidence="3">
    <location>
        <begin position="1769"/>
        <end position="1801"/>
    </location>
</feature>
<accession>A0A9W9V651</accession>
<keyword evidence="2 3" id="KW-0040">ANK repeat</keyword>
<feature type="repeat" description="ANK" evidence="3">
    <location>
        <begin position="714"/>
        <end position="746"/>
    </location>
</feature>
<gene>
    <name evidence="6" type="ORF">N7541_001781</name>
</gene>
<comment type="caution">
    <text evidence="6">The sequence shown here is derived from an EMBL/GenBank/DDBJ whole genome shotgun (WGS) entry which is preliminary data.</text>
</comment>
<dbReference type="InterPro" id="IPR036770">
    <property type="entry name" value="Ankyrin_rpt-contain_sf"/>
</dbReference>
<evidence type="ECO:0000313" key="7">
    <source>
        <dbReference type="Proteomes" id="UP001148299"/>
    </source>
</evidence>
<dbReference type="Pfam" id="PF12796">
    <property type="entry name" value="Ank_2"/>
    <property type="match status" value="6"/>
</dbReference>
<dbReference type="InterPro" id="IPR027417">
    <property type="entry name" value="P-loop_NTPase"/>
</dbReference>
<dbReference type="PANTHER" id="PTHR24178">
    <property type="entry name" value="MOLTING PROTEIN MLT-4"/>
    <property type="match status" value="1"/>
</dbReference>
<dbReference type="InterPro" id="IPR056884">
    <property type="entry name" value="NPHP3-like_N"/>
</dbReference>